<feature type="region of interest" description="Disordered" evidence="1">
    <location>
        <begin position="62"/>
        <end position="86"/>
    </location>
</feature>
<feature type="compositionally biased region" description="Basic residues" evidence="1">
    <location>
        <begin position="68"/>
        <end position="86"/>
    </location>
</feature>
<name>A0A448X3D5_9PLAT</name>
<proteinExistence type="predicted"/>
<evidence type="ECO:0000313" key="2">
    <source>
        <dbReference type="EMBL" id="VEL27137.1"/>
    </source>
</evidence>
<dbReference type="Proteomes" id="UP000784294">
    <property type="component" value="Unassembled WGS sequence"/>
</dbReference>
<protein>
    <submittedName>
        <fullName evidence="2">Uncharacterized protein</fullName>
    </submittedName>
</protein>
<sequence length="86" mass="10047">MITVALETRPKLLWLLGPHSWTHESERSLLLPVEHSLLRFSHAHKPNDCDLCHVVSRPPQNASTCHHFPTHPRNSRPIRFTHKRVH</sequence>
<reference evidence="2" key="1">
    <citation type="submission" date="2018-11" db="EMBL/GenBank/DDBJ databases">
        <authorList>
            <consortium name="Pathogen Informatics"/>
        </authorList>
    </citation>
    <scope>NUCLEOTIDE SEQUENCE</scope>
</reference>
<evidence type="ECO:0000313" key="3">
    <source>
        <dbReference type="Proteomes" id="UP000784294"/>
    </source>
</evidence>
<accession>A0A448X3D5</accession>
<comment type="caution">
    <text evidence="2">The sequence shown here is derived from an EMBL/GenBank/DDBJ whole genome shotgun (WGS) entry which is preliminary data.</text>
</comment>
<organism evidence="2 3">
    <name type="scientific">Protopolystoma xenopodis</name>
    <dbReference type="NCBI Taxonomy" id="117903"/>
    <lineage>
        <taxon>Eukaryota</taxon>
        <taxon>Metazoa</taxon>
        <taxon>Spiralia</taxon>
        <taxon>Lophotrochozoa</taxon>
        <taxon>Platyhelminthes</taxon>
        <taxon>Monogenea</taxon>
        <taxon>Polyopisthocotylea</taxon>
        <taxon>Polystomatidea</taxon>
        <taxon>Polystomatidae</taxon>
        <taxon>Protopolystoma</taxon>
    </lineage>
</organism>
<dbReference type="AlphaFoldDB" id="A0A448X3D5"/>
<keyword evidence="3" id="KW-1185">Reference proteome</keyword>
<dbReference type="EMBL" id="CAAALY010085166">
    <property type="protein sequence ID" value="VEL27137.1"/>
    <property type="molecule type" value="Genomic_DNA"/>
</dbReference>
<gene>
    <name evidence="2" type="ORF">PXEA_LOCUS20577</name>
</gene>
<evidence type="ECO:0000256" key="1">
    <source>
        <dbReference type="SAM" id="MobiDB-lite"/>
    </source>
</evidence>